<sequence length="441" mass="47058">MKPRLLAAALTLSAAAVTSPAFAFDWRQAEGTEITLLASEHPWTAGVREHLAEFEALTGIKVNVTAFAEDLYLDRANLAIRSETPVADVFMTLMDAAIYEQWNVGGVAPLTPYINDAALTDAAWDYADFSPALLQGASFPPGDAAAQQYAIPISMEAYILFYNKELVDKHLGGTLPATWDDLLAGAQKVTDEGAGELFGSVMRGQRSGSLVDTMTGIVLNAWGEAEAPLPYNIWFDGAWDKPRFDDPRIAAGLAHYAGLLNAGPENALSFGWEDASRYFAQGKAAFFVDASVFGPGFEDVANSAVAGKVGYAVLPAVDGVSVSGHWAWGLSMAENSEKKTAAWLFMQWATSQANDAAFGLKTGGATRSSTWGNADYVAAFAPGYVEAVSKQLEHTRPTMVFREGWGEVVLVIVDAIHAIYGGEDPVAAVTVLQEVAPAVMQ</sequence>
<dbReference type="PANTHER" id="PTHR43649">
    <property type="entry name" value="ARABINOSE-BINDING PROTEIN-RELATED"/>
    <property type="match status" value="1"/>
</dbReference>
<feature type="chain" id="PRO_5026749050" evidence="3">
    <location>
        <begin position="24"/>
        <end position="441"/>
    </location>
</feature>
<dbReference type="InterPro" id="IPR006059">
    <property type="entry name" value="SBP"/>
</dbReference>
<evidence type="ECO:0000313" key="5">
    <source>
        <dbReference type="Proteomes" id="UP000477782"/>
    </source>
</evidence>
<evidence type="ECO:0000256" key="2">
    <source>
        <dbReference type="ARBA" id="ARBA00008520"/>
    </source>
</evidence>
<dbReference type="EMBL" id="JAAIVJ010000012">
    <property type="protein sequence ID" value="NEY91738.1"/>
    <property type="molecule type" value="Genomic_DNA"/>
</dbReference>
<keyword evidence="3" id="KW-0732">Signal</keyword>
<dbReference type="Gene3D" id="3.40.190.10">
    <property type="entry name" value="Periplasmic binding protein-like II"/>
    <property type="match status" value="2"/>
</dbReference>
<dbReference type="InterPro" id="IPR050490">
    <property type="entry name" value="Bact_solute-bd_prot1"/>
</dbReference>
<name>A0A6M0QW74_9RHOB</name>
<organism evidence="4 5">
    <name type="scientific">Tabrizicola oligotrophica</name>
    <dbReference type="NCBI Taxonomy" id="2710650"/>
    <lineage>
        <taxon>Bacteria</taxon>
        <taxon>Pseudomonadati</taxon>
        <taxon>Pseudomonadota</taxon>
        <taxon>Alphaproteobacteria</taxon>
        <taxon>Rhodobacterales</taxon>
        <taxon>Paracoccaceae</taxon>
        <taxon>Tabrizicola</taxon>
    </lineage>
</organism>
<evidence type="ECO:0000313" key="4">
    <source>
        <dbReference type="EMBL" id="NEY91738.1"/>
    </source>
</evidence>
<dbReference type="SUPFAM" id="SSF53850">
    <property type="entry name" value="Periplasmic binding protein-like II"/>
    <property type="match status" value="1"/>
</dbReference>
<dbReference type="Proteomes" id="UP000477782">
    <property type="component" value="Unassembled WGS sequence"/>
</dbReference>
<dbReference type="AlphaFoldDB" id="A0A6M0QW74"/>
<accession>A0A6M0QW74</accession>
<evidence type="ECO:0000256" key="3">
    <source>
        <dbReference type="SAM" id="SignalP"/>
    </source>
</evidence>
<dbReference type="Pfam" id="PF01547">
    <property type="entry name" value="SBP_bac_1"/>
    <property type="match status" value="1"/>
</dbReference>
<protein>
    <submittedName>
        <fullName evidence="4">Extracellular solute-binding protein</fullName>
    </submittedName>
</protein>
<dbReference type="RefSeq" id="WP_164627437.1">
    <property type="nucleotide sequence ID" value="NZ_JAAIVJ010000012.1"/>
</dbReference>
<feature type="signal peptide" evidence="3">
    <location>
        <begin position="1"/>
        <end position="23"/>
    </location>
</feature>
<dbReference type="GO" id="GO:0042597">
    <property type="term" value="C:periplasmic space"/>
    <property type="evidence" value="ECO:0007669"/>
    <property type="project" value="UniProtKB-SubCell"/>
</dbReference>
<keyword evidence="5" id="KW-1185">Reference proteome</keyword>
<dbReference type="PANTHER" id="PTHR43649:SF12">
    <property type="entry name" value="DIACETYLCHITOBIOSE BINDING PROTEIN DASA"/>
    <property type="match status" value="1"/>
</dbReference>
<comment type="similarity">
    <text evidence="2">Belongs to the bacterial solute-binding protein 1 family.</text>
</comment>
<evidence type="ECO:0000256" key="1">
    <source>
        <dbReference type="ARBA" id="ARBA00004418"/>
    </source>
</evidence>
<comment type="caution">
    <text evidence="4">The sequence shown here is derived from an EMBL/GenBank/DDBJ whole genome shotgun (WGS) entry which is preliminary data.</text>
</comment>
<reference evidence="4 5" key="1">
    <citation type="submission" date="2020-02" db="EMBL/GenBank/DDBJ databases">
        <authorList>
            <person name="Chen W.-M."/>
        </authorList>
    </citation>
    <scope>NUCLEOTIDE SEQUENCE [LARGE SCALE GENOMIC DNA]</scope>
    <source>
        <strain evidence="4 5">KMS-5</strain>
    </source>
</reference>
<proteinExistence type="inferred from homology"/>
<comment type="subcellular location">
    <subcellularLocation>
        <location evidence="1">Periplasm</location>
    </subcellularLocation>
</comment>
<gene>
    <name evidence="4" type="ORF">G4Z14_15680</name>
</gene>